<reference evidence="1 2" key="1">
    <citation type="submission" date="2021-02" db="EMBL/GenBank/DDBJ databases">
        <title>Alicyclobacillus curvatus sp. nov. and Alicyclobacillus mengziensis sp. nov., two acidophilic bacteria isolated from acid mine drainage.</title>
        <authorList>
            <person name="Huang Y."/>
        </authorList>
    </citation>
    <scope>NUCLEOTIDE SEQUENCE [LARGE SCALE GENOMIC DNA]</scope>
    <source>
        <strain evidence="1 2">S30H14</strain>
    </source>
</reference>
<evidence type="ECO:0000313" key="2">
    <source>
        <dbReference type="Proteomes" id="UP000663505"/>
    </source>
</evidence>
<dbReference type="AlphaFoldDB" id="A0A9X7VXD1"/>
<gene>
    <name evidence="1" type="ORF">JZ786_17095</name>
</gene>
<dbReference type="RefSeq" id="WP_206655582.1">
    <property type="nucleotide sequence ID" value="NZ_CP071182.1"/>
</dbReference>
<proteinExistence type="predicted"/>
<dbReference type="EMBL" id="CP071182">
    <property type="protein sequence ID" value="QSO46212.1"/>
    <property type="molecule type" value="Genomic_DNA"/>
</dbReference>
<accession>A0A9X7VXD1</accession>
<sequence length="72" mass="8444">MMSDYQLDCTQAKKEMENAFARWSMADPLYEQERWLAYQAAVERYNAILAEANGRSESREVVLPWLRKNVVA</sequence>
<keyword evidence="2" id="KW-1185">Reference proteome</keyword>
<evidence type="ECO:0000313" key="1">
    <source>
        <dbReference type="EMBL" id="QSO46212.1"/>
    </source>
</evidence>
<dbReference type="Proteomes" id="UP000663505">
    <property type="component" value="Chromosome"/>
</dbReference>
<protein>
    <submittedName>
        <fullName evidence="1">Uncharacterized protein</fullName>
    </submittedName>
</protein>
<organism evidence="1 2">
    <name type="scientific">Alicyclobacillus mengziensis</name>
    <dbReference type="NCBI Taxonomy" id="2931921"/>
    <lineage>
        <taxon>Bacteria</taxon>
        <taxon>Bacillati</taxon>
        <taxon>Bacillota</taxon>
        <taxon>Bacilli</taxon>
        <taxon>Bacillales</taxon>
        <taxon>Alicyclobacillaceae</taxon>
        <taxon>Alicyclobacillus</taxon>
    </lineage>
</organism>
<dbReference type="KEGG" id="afx:JZ786_17095"/>
<name>A0A9X7VXD1_9BACL</name>